<comment type="subcellular location">
    <subcellularLocation>
        <location evidence="1 9 10">Nucleus</location>
    </subcellularLocation>
</comment>
<sequence length="831" mass="92871">MLTIGEGNVMTSDSRFASPPPPSSSSPGTIQNPNFNFIPFNSFSSIIPKEEHGMMSMMMMMGNGAVEEMMENGSVGGSFGSGSEQAEDPKSGNEFDANELQDDEQQPPPAKKKRYHRHTNRQIQEMEALFKQTPHPDDKQRSRLSHDLGLKPRQVKFWFQNRRTQMKAQQDRAENVMLRAENENLKSENSHLQAELRCLSCPSCGGPTVLGNIPFNELHIENCRLREELDRLSCIASRYSNRPMQSMPTSQPLINPPPELPHHQPSLELDMSAYAGSFPEHSSCSDMMLLPPQDTSCFFSDQTNNNNNNNLLLADEEKIIAMEFAVSCVQELTKMCNTEEPLWIKKKSDKMGGEILCLNEEEYTRLFPWPMENHNNNNNKRDFRREASKANAVVIMNSITLVDAFLDTDKWSEMFCSIVARAKTLQIISSGVSGASGSLLLMYAELQVLSPLVPTREAYFLRYVEQNSETGNWAIVDFPIDSFHDQIQPLDMNTPHEYKRKPSGCIIQDMPNGYSQVKWVEHVEVVDERHVHETFAEYVKTGMAFGAHRWLHVLQRQCERFASQMARNITDLGVIRSAEGKKNMMRLSQRMMRTFCVNISTSYGQSWTALSETNKDTVRITTRKTCEPGQPTGVVLCAVSTTWLPFSHLHVFDLLRDQLHHSLLEVLFNGNSPHEVAHIANGSHPGNCISLLRINVASNSWHNVELMLRESCVDNSGSLIVYSSVDVDSIQHAMNGEDPSSIPLLPLGFSVVPVNAPDHVSVNSPPSCLLTVGIQVLASKVPTAKPNLSTVTTINNHLCTIVNQITSVLSSTISPAIASPTAAASKQEVIQ</sequence>
<evidence type="ECO:0000259" key="14">
    <source>
        <dbReference type="PROSITE" id="PS50848"/>
    </source>
</evidence>
<name>A0A1J3D2E8_NOCCA</name>
<protein>
    <submittedName>
        <fullName evidence="15">Homeobox-leucine zipper protein HDG5</fullName>
    </submittedName>
</protein>
<evidence type="ECO:0000256" key="3">
    <source>
        <dbReference type="ARBA" id="ARBA00023015"/>
    </source>
</evidence>
<feature type="domain" description="START" evidence="14">
    <location>
        <begin position="314"/>
        <end position="563"/>
    </location>
</feature>
<keyword evidence="7" id="KW-0804">Transcription</keyword>
<evidence type="ECO:0000256" key="6">
    <source>
        <dbReference type="ARBA" id="ARBA00023155"/>
    </source>
</evidence>
<evidence type="ECO:0000256" key="5">
    <source>
        <dbReference type="ARBA" id="ARBA00023125"/>
    </source>
</evidence>
<keyword evidence="4 11" id="KW-0175">Coiled coil</keyword>
<dbReference type="CDD" id="cd08875">
    <property type="entry name" value="START_ArGLABRA2_like"/>
    <property type="match status" value="1"/>
</dbReference>
<dbReference type="GO" id="GO:0005634">
    <property type="term" value="C:nucleus"/>
    <property type="evidence" value="ECO:0007669"/>
    <property type="project" value="UniProtKB-SubCell"/>
</dbReference>
<evidence type="ECO:0000256" key="11">
    <source>
        <dbReference type="SAM" id="Coils"/>
    </source>
</evidence>
<evidence type="ECO:0000256" key="10">
    <source>
        <dbReference type="RuleBase" id="RU000682"/>
    </source>
</evidence>
<evidence type="ECO:0000256" key="9">
    <source>
        <dbReference type="PROSITE-ProRule" id="PRU00108"/>
    </source>
</evidence>
<dbReference type="GO" id="GO:0003677">
    <property type="term" value="F:DNA binding"/>
    <property type="evidence" value="ECO:0007669"/>
    <property type="project" value="UniProtKB-UniRule"/>
</dbReference>
<dbReference type="SUPFAM" id="SSF55961">
    <property type="entry name" value="Bet v1-like"/>
    <property type="match status" value="2"/>
</dbReference>
<feature type="region of interest" description="Disordered" evidence="12">
    <location>
        <begin position="1"/>
        <end position="32"/>
    </location>
</feature>
<dbReference type="InterPro" id="IPR042160">
    <property type="entry name" value="HD-Zip_IV"/>
</dbReference>
<reference evidence="15" key="1">
    <citation type="submission" date="2016-07" db="EMBL/GenBank/DDBJ databases">
        <title>De novo transcriptome assembly of four accessions of the metal hyperaccumulator plant Noccaea caerulescens.</title>
        <authorList>
            <person name="Blande D."/>
            <person name="Halimaa P."/>
            <person name="Tervahauta A.I."/>
            <person name="Aarts M.G."/>
            <person name="Karenlampi S.O."/>
        </authorList>
    </citation>
    <scope>NUCLEOTIDE SEQUENCE</scope>
</reference>
<dbReference type="InterPro" id="IPR057993">
    <property type="entry name" value="HD-Zip_IV_C"/>
</dbReference>
<dbReference type="SMART" id="SM00234">
    <property type="entry name" value="START"/>
    <property type="match status" value="1"/>
</dbReference>
<evidence type="ECO:0000256" key="2">
    <source>
        <dbReference type="ARBA" id="ARBA00006789"/>
    </source>
</evidence>
<evidence type="ECO:0000259" key="13">
    <source>
        <dbReference type="PROSITE" id="PS50071"/>
    </source>
</evidence>
<dbReference type="PROSITE" id="PS50071">
    <property type="entry name" value="HOMEOBOX_2"/>
    <property type="match status" value="1"/>
</dbReference>
<evidence type="ECO:0000256" key="8">
    <source>
        <dbReference type="ARBA" id="ARBA00023242"/>
    </source>
</evidence>
<dbReference type="CDD" id="cd00086">
    <property type="entry name" value="homeodomain"/>
    <property type="match status" value="1"/>
</dbReference>
<feature type="compositionally biased region" description="Acidic residues" evidence="12">
    <location>
        <begin position="96"/>
        <end position="105"/>
    </location>
</feature>
<keyword evidence="8 9" id="KW-0539">Nucleus</keyword>
<proteinExistence type="inferred from homology"/>
<dbReference type="Pfam" id="PF01852">
    <property type="entry name" value="START"/>
    <property type="match status" value="1"/>
</dbReference>
<dbReference type="FunFam" id="1.10.10.60:FF:000229">
    <property type="entry name" value="Homeobox-leucine zipper protein HDG1"/>
    <property type="match status" value="1"/>
</dbReference>
<accession>A0A1J3D2E8</accession>
<evidence type="ECO:0000313" key="15">
    <source>
        <dbReference type="EMBL" id="JAU12288.1"/>
    </source>
</evidence>
<dbReference type="InterPro" id="IPR001356">
    <property type="entry name" value="HD"/>
</dbReference>
<keyword evidence="3" id="KW-0805">Transcription regulation</keyword>
<dbReference type="PANTHER" id="PTHR45654">
    <property type="entry name" value="HOMEOBOX-LEUCINE ZIPPER PROTEIN MERISTEM L1"/>
    <property type="match status" value="1"/>
</dbReference>
<dbReference type="SMART" id="SM00389">
    <property type="entry name" value="HOX"/>
    <property type="match status" value="1"/>
</dbReference>
<dbReference type="SUPFAM" id="SSF46689">
    <property type="entry name" value="Homeodomain-like"/>
    <property type="match status" value="1"/>
</dbReference>
<dbReference type="InterPro" id="IPR009057">
    <property type="entry name" value="Homeodomain-like_sf"/>
</dbReference>
<dbReference type="PROSITE" id="PS00027">
    <property type="entry name" value="HOMEOBOX_1"/>
    <property type="match status" value="1"/>
</dbReference>
<dbReference type="PROSITE" id="PS50848">
    <property type="entry name" value="START"/>
    <property type="match status" value="1"/>
</dbReference>
<dbReference type="PANTHER" id="PTHR45654:SF11">
    <property type="entry name" value="HOMEOBOX-LEUCINE ZIPPER PROTEIN HDG5"/>
    <property type="match status" value="1"/>
</dbReference>
<dbReference type="GO" id="GO:0000981">
    <property type="term" value="F:DNA-binding transcription factor activity, RNA polymerase II-specific"/>
    <property type="evidence" value="ECO:0007669"/>
    <property type="project" value="InterPro"/>
</dbReference>
<dbReference type="Pfam" id="PF00046">
    <property type="entry name" value="Homeodomain"/>
    <property type="match status" value="1"/>
</dbReference>
<keyword evidence="5 9" id="KW-0238">DNA-binding</keyword>
<feature type="DNA-binding region" description="Homeobox" evidence="9">
    <location>
        <begin position="111"/>
        <end position="170"/>
    </location>
</feature>
<dbReference type="GO" id="GO:0008289">
    <property type="term" value="F:lipid binding"/>
    <property type="evidence" value="ECO:0007669"/>
    <property type="project" value="InterPro"/>
</dbReference>
<evidence type="ECO:0000256" key="4">
    <source>
        <dbReference type="ARBA" id="ARBA00023054"/>
    </source>
</evidence>
<dbReference type="AlphaFoldDB" id="A0A1J3D2E8"/>
<evidence type="ECO:0000256" key="7">
    <source>
        <dbReference type="ARBA" id="ARBA00023163"/>
    </source>
</evidence>
<feature type="region of interest" description="Disordered" evidence="12">
    <location>
        <begin position="70"/>
        <end position="119"/>
    </location>
</feature>
<gene>
    <name evidence="15" type="ORF">GA_TR14176_c0_g1_i1_g.44316</name>
</gene>
<comment type="similarity">
    <text evidence="2">Belongs to the HD-ZIP homeobox family. Class IV subfamily.</text>
</comment>
<feature type="compositionally biased region" description="Basic residues" evidence="12">
    <location>
        <begin position="110"/>
        <end position="119"/>
    </location>
</feature>
<dbReference type="InterPro" id="IPR017970">
    <property type="entry name" value="Homeobox_CS"/>
</dbReference>
<dbReference type="EMBL" id="GEVI01020032">
    <property type="protein sequence ID" value="JAU12288.1"/>
    <property type="molecule type" value="Transcribed_RNA"/>
</dbReference>
<dbReference type="InterPro" id="IPR002913">
    <property type="entry name" value="START_lipid-bd_dom"/>
</dbReference>
<keyword evidence="6 9" id="KW-0371">Homeobox</keyword>
<feature type="domain" description="Homeobox" evidence="13">
    <location>
        <begin position="109"/>
        <end position="169"/>
    </location>
</feature>
<evidence type="ECO:0000256" key="12">
    <source>
        <dbReference type="SAM" id="MobiDB-lite"/>
    </source>
</evidence>
<dbReference type="Pfam" id="PF25797">
    <property type="entry name" value="PDF2_C"/>
    <property type="match status" value="1"/>
</dbReference>
<dbReference type="Gene3D" id="1.10.10.60">
    <property type="entry name" value="Homeodomain-like"/>
    <property type="match status" value="1"/>
</dbReference>
<evidence type="ECO:0000256" key="1">
    <source>
        <dbReference type="ARBA" id="ARBA00004123"/>
    </source>
</evidence>
<organism evidence="15">
    <name type="scientific">Noccaea caerulescens</name>
    <name type="common">Alpine penny-cress</name>
    <name type="synonym">Thlaspi caerulescens</name>
    <dbReference type="NCBI Taxonomy" id="107243"/>
    <lineage>
        <taxon>Eukaryota</taxon>
        <taxon>Viridiplantae</taxon>
        <taxon>Streptophyta</taxon>
        <taxon>Embryophyta</taxon>
        <taxon>Tracheophyta</taxon>
        <taxon>Spermatophyta</taxon>
        <taxon>Magnoliopsida</taxon>
        <taxon>eudicotyledons</taxon>
        <taxon>Gunneridae</taxon>
        <taxon>Pentapetalae</taxon>
        <taxon>rosids</taxon>
        <taxon>malvids</taxon>
        <taxon>Brassicales</taxon>
        <taxon>Brassicaceae</taxon>
        <taxon>Coluteocarpeae</taxon>
        <taxon>Noccaea</taxon>
    </lineage>
</organism>
<feature type="coiled-coil region" evidence="11">
    <location>
        <begin position="163"/>
        <end position="195"/>
    </location>
</feature>